<protein>
    <submittedName>
        <fullName evidence="1">Uncharacterized protein</fullName>
    </submittedName>
</protein>
<gene>
    <name evidence="1" type="ORF">ACH5RR_009393</name>
</gene>
<sequence>MEASAEKVVGRTEGKAPLGFALLRFTAPVLPIIPPLLKRRKRKAASDNEVVMAFSQVRPTPASNDAEDAPIAFRSASIAATMDCISYHAIDKKTSRQHSNLVENEPSTPVVLSTRFSSRLKRDKAQDAVVATMLFSPLLPWLANFSD</sequence>
<reference evidence="1 2" key="1">
    <citation type="submission" date="2024-11" db="EMBL/GenBank/DDBJ databases">
        <title>A near-complete genome assembly of Cinchona calisaya.</title>
        <authorList>
            <person name="Lian D.C."/>
            <person name="Zhao X.W."/>
            <person name="Wei L."/>
        </authorList>
    </citation>
    <scope>NUCLEOTIDE SEQUENCE [LARGE SCALE GENOMIC DNA]</scope>
    <source>
        <tissue evidence="1">Nenye</tissue>
    </source>
</reference>
<dbReference type="AlphaFoldDB" id="A0ABD3AE40"/>
<comment type="caution">
    <text evidence="1">The sequence shown here is derived from an EMBL/GenBank/DDBJ whole genome shotgun (WGS) entry which is preliminary data.</text>
</comment>
<evidence type="ECO:0000313" key="2">
    <source>
        <dbReference type="Proteomes" id="UP001630127"/>
    </source>
</evidence>
<accession>A0ABD3AE40</accession>
<organism evidence="1 2">
    <name type="scientific">Cinchona calisaya</name>
    <dbReference type="NCBI Taxonomy" id="153742"/>
    <lineage>
        <taxon>Eukaryota</taxon>
        <taxon>Viridiplantae</taxon>
        <taxon>Streptophyta</taxon>
        <taxon>Embryophyta</taxon>
        <taxon>Tracheophyta</taxon>
        <taxon>Spermatophyta</taxon>
        <taxon>Magnoliopsida</taxon>
        <taxon>eudicotyledons</taxon>
        <taxon>Gunneridae</taxon>
        <taxon>Pentapetalae</taxon>
        <taxon>asterids</taxon>
        <taxon>lamiids</taxon>
        <taxon>Gentianales</taxon>
        <taxon>Rubiaceae</taxon>
        <taxon>Cinchonoideae</taxon>
        <taxon>Cinchoneae</taxon>
        <taxon>Cinchona</taxon>
    </lineage>
</organism>
<name>A0ABD3AE40_9GENT</name>
<dbReference type="EMBL" id="JBJUIK010000004">
    <property type="protein sequence ID" value="KAL3530071.1"/>
    <property type="molecule type" value="Genomic_DNA"/>
</dbReference>
<dbReference type="Proteomes" id="UP001630127">
    <property type="component" value="Unassembled WGS sequence"/>
</dbReference>
<evidence type="ECO:0000313" key="1">
    <source>
        <dbReference type="EMBL" id="KAL3530071.1"/>
    </source>
</evidence>
<proteinExistence type="predicted"/>
<keyword evidence="2" id="KW-1185">Reference proteome</keyword>